<keyword evidence="3" id="KW-0819">tRNA processing</keyword>
<evidence type="ECO:0000256" key="7">
    <source>
        <dbReference type="ARBA" id="ARBA00022801"/>
    </source>
</evidence>
<comment type="caution">
    <text evidence="9">The sequence shown here is derived from an EMBL/GenBank/DDBJ whole genome shotgun (WGS) entry which is preliminary data.</text>
</comment>
<proteinExistence type="inferred from homology"/>
<organism evidence="9 10">
    <name type="scientific">Cichlidogyrus casuarinus</name>
    <dbReference type="NCBI Taxonomy" id="1844966"/>
    <lineage>
        <taxon>Eukaryota</taxon>
        <taxon>Metazoa</taxon>
        <taxon>Spiralia</taxon>
        <taxon>Lophotrochozoa</taxon>
        <taxon>Platyhelminthes</taxon>
        <taxon>Monogenea</taxon>
        <taxon>Monopisthocotylea</taxon>
        <taxon>Dactylogyridea</taxon>
        <taxon>Ancyrocephalidae</taxon>
        <taxon>Cichlidogyrus</taxon>
    </lineage>
</organism>
<dbReference type="GO" id="GO:0016787">
    <property type="term" value="F:hydrolase activity"/>
    <property type="evidence" value="ECO:0007669"/>
    <property type="project" value="UniProtKB-KW"/>
</dbReference>
<evidence type="ECO:0000256" key="8">
    <source>
        <dbReference type="ARBA" id="ARBA00022833"/>
    </source>
</evidence>
<dbReference type="InterPro" id="IPR036866">
    <property type="entry name" value="RibonucZ/Hydroxyglut_hydro"/>
</dbReference>
<dbReference type="Pfam" id="PF23023">
    <property type="entry name" value="Anti-Pycsar_Apyc1"/>
    <property type="match status" value="1"/>
</dbReference>
<dbReference type="SUPFAM" id="SSF56281">
    <property type="entry name" value="Metallo-hydrolase/oxidoreductase"/>
    <property type="match status" value="1"/>
</dbReference>
<name>A0ABD2Q867_9PLAT</name>
<evidence type="ECO:0000313" key="10">
    <source>
        <dbReference type="Proteomes" id="UP001626550"/>
    </source>
</evidence>
<gene>
    <name evidence="9" type="primary">ELAC1</name>
    <name evidence="9" type="ORF">Ciccas_005609</name>
</gene>
<dbReference type="HAMAP" id="MF_01818">
    <property type="entry name" value="RNase_Z_BN"/>
    <property type="match status" value="1"/>
</dbReference>
<keyword evidence="10" id="KW-1185">Reference proteome</keyword>
<dbReference type="Proteomes" id="UP001626550">
    <property type="component" value="Unassembled WGS sequence"/>
</dbReference>
<dbReference type="GO" id="GO:0004519">
    <property type="term" value="F:endonuclease activity"/>
    <property type="evidence" value="ECO:0007669"/>
    <property type="project" value="UniProtKB-KW"/>
</dbReference>
<dbReference type="PANTHER" id="PTHR46018">
    <property type="entry name" value="ZINC PHOSPHODIESTERASE ELAC PROTEIN 1"/>
    <property type="match status" value="1"/>
</dbReference>
<evidence type="ECO:0000256" key="6">
    <source>
        <dbReference type="ARBA" id="ARBA00022759"/>
    </source>
</evidence>
<keyword evidence="6" id="KW-0255">Endonuclease</keyword>
<dbReference type="InterPro" id="IPR013471">
    <property type="entry name" value="RNase_Z/BN"/>
</dbReference>
<comment type="subunit">
    <text evidence="2">Homodimer.</text>
</comment>
<evidence type="ECO:0000256" key="3">
    <source>
        <dbReference type="ARBA" id="ARBA00022694"/>
    </source>
</evidence>
<dbReference type="GO" id="GO:0046872">
    <property type="term" value="F:metal ion binding"/>
    <property type="evidence" value="ECO:0007669"/>
    <property type="project" value="UniProtKB-KW"/>
</dbReference>
<dbReference type="PANTHER" id="PTHR46018:SF2">
    <property type="entry name" value="ZINC PHOSPHODIESTERASE ELAC PROTEIN 1"/>
    <property type="match status" value="1"/>
</dbReference>
<dbReference type="CDD" id="cd07717">
    <property type="entry name" value="RNaseZ_ZiPD-like_MBL-fold"/>
    <property type="match status" value="1"/>
</dbReference>
<keyword evidence="5" id="KW-0479">Metal-binding</keyword>
<dbReference type="Gene3D" id="3.60.15.10">
    <property type="entry name" value="Ribonuclease Z/Hydroxyacylglutathione hydrolase-like"/>
    <property type="match status" value="1"/>
</dbReference>
<evidence type="ECO:0000256" key="1">
    <source>
        <dbReference type="ARBA" id="ARBA00001947"/>
    </source>
</evidence>
<evidence type="ECO:0000256" key="5">
    <source>
        <dbReference type="ARBA" id="ARBA00022723"/>
    </source>
</evidence>
<evidence type="ECO:0000256" key="2">
    <source>
        <dbReference type="ARBA" id="ARBA00011738"/>
    </source>
</evidence>
<comment type="cofactor">
    <cofactor evidence="1">
        <name>Zn(2+)</name>
        <dbReference type="ChEBI" id="CHEBI:29105"/>
    </cofactor>
</comment>
<accession>A0ABD2Q867</accession>
<reference evidence="9 10" key="1">
    <citation type="submission" date="2024-11" db="EMBL/GenBank/DDBJ databases">
        <title>Adaptive evolution of stress response genes in parasites aligns with host niche diversity.</title>
        <authorList>
            <person name="Hahn C."/>
            <person name="Resl P."/>
        </authorList>
    </citation>
    <scope>NUCLEOTIDE SEQUENCE [LARGE SCALE GENOMIC DNA]</scope>
    <source>
        <strain evidence="9">EGGRZ-B1_66</strain>
        <tissue evidence="9">Body</tissue>
    </source>
</reference>
<protein>
    <submittedName>
        <fullName evidence="9">Zinc phosphodiesterase ELAC protein 1</fullName>
    </submittedName>
</protein>
<dbReference type="GO" id="GO:0008033">
    <property type="term" value="P:tRNA processing"/>
    <property type="evidence" value="ECO:0007669"/>
    <property type="project" value="UniProtKB-KW"/>
</dbReference>
<sequence length="399" mass="44499">MELHFLGTASGFPSPRRGASGLVLKNQLNGTQWLFDCGEGTQIAAQKSDKIKVGKLTKIFISHTHGDHMYGLPGLLCTVSQKFSTLLNPDEDDEPAANVEIYGPEGLRRFLRIALGMSQSRLKFKYTVHELIFTADKKPPKFKCMCSTKLDPTVDPPLPCEIVGRDIVVSEDGFWHSIFEDPSHPDNHGYKVYAYALKHTIPCLGWLFIEPDKPPKLNIEKALNFGVPKGPLLAELKKGGDVTLENGKVVKSQDVLDVTNIRGRRIAILGDTYDSEELLKLARKLDTIVDVIVHEATFEDELAEEAVSKGHSTPKYVTNLAAKLDTRLLVLTHFSHRYQPIEETGQSLFQSMPQSFLAVDEQGRPTLQILLNDAKKNQEFRGEVKLADDFAVIHIPNMT</sequence>
<evidence type="ECO:0000313" key="9">
    <source>
        <dbReference type="EMBL" id="KAL3315755.1"/>
    </source>
</evidence>
<keyword evidence="7" id="KW-0378">Hydrolase</keyword>
<dbReference type="EMBL" id="JBJKFK010000671">
    <property type="protein sequence ID" value="KAL3315755.1"/>
    <property type="molecule type" value="Genomic_DNA"/>
</dbReference>
<keyword evidence="8" id="KW-0862">Zinc</keyword>
<dbReference type="AlphaFoldDB" id="A0ABD2Q867"/>
<keyword evidence="4" id="KW-0540">Nuclease</keyword>
<evidence type="ECO:0000256" key="4">
    <source>
        <dbReference type="ARBA" id="ARBA00022722"/>
    </source>
</evidence>